<dbReference type="SMART" id="SM00388">
    <property type="entry name" value="HisKA"/>
    <property type="match status" value="1"/>
</dbReference>
<dbReference type="CDD" id="cd16922">
    <property type="entry name" value="HATPase_EvgS-ArcB-TorS-like"/>
    <property type="match status" value="1"/>
</dbReference>
<dbReference type="InterPro" id="IPR000014">
    <property type="entry name" value="PAS"/>
</dbReference>
<dbReference type="Pfam" id="PF01627">
    <property type="entry name" value="Hpt"/>
    <property type="match status" value="1"/>
</dbReference>
<keyword evidence="9" id="KW-0418">Kinase</keyword>
<dbReference type="SMART" id="SM00387">
    <property type="entry name" value="HATPase_c"/>
    <property type="match status" value="1"/>
</dbReference>
<reference evidence="23 24" key="1">
    <citation type="submission" date="2019-02" db="EMBL/GenBank/DDBJ databases">
        <authorList>
            <person name="Fomenkov A."/>
            <person name="Dubinina G."/>
            <person name="Grabovich M."/>
            <person name="Vincze T."/>
            <person name="Roberts R.J."/>
        </authorList>
    </citation>
    <scope>NUCLEOTIDE SEQUENCE [LARGE SCALE GENOMIC DNA]</scope>
    <source>
        <strain evidence="23 24">P</strain>
    </source>
</reference>
<dbReference type="Gene3D" id="3.30.450.40">
    <property type="match status" value="1"/>
</dbReference>
<dbReference type="SUPFAM" id="SSF52172">
    <property type="entry name" value="CheY-like"/>
    <property type="match status" value="3"/>
</dbReference>
<evidence type="ECO:0000256" key="15">
    <source>
        <dbReference type="ARBA" id="ARBA00068150"/>
    </source>
</evidence>
<dbReference type="InterPro" id="IPR035965">
    <property type="entry name" value="PAS-like_dom_sf"/>
</dbReference>
<comment type="subunit">
    <text evidence="14">At low DSF concentrations, interacts with RpfF.</text>
</comment>
<keyword evidence="24" id="KW-1185">Reference proteome</keyword>
<dbReference type="FunFam" id="3.30.565.10:FF:000010">
    <property type="entry name" value="Sensor histidine kinase RcsC"/>
    <property type="match status" value="1"/>
</dbReference>
<evidence type="ECO:0000259" key="18">
    <source>
        <dbReference type="PROSITE" id="PS50109"/>
    </source>
</evidence>
<dbReference type="Gene3D" id="3.40.50.2300">
    <property type="match status" value="3"/>
</dbReference>
<evidence type="ECO:0000313" key="24">
    <source>
        <dbReference type="Proteomes" id="UP000323824"/>
    </source>
</evidence>
<evidence type="ECO:0000256" key="7">
    <source>
        <dbReference type="ARBA" id="ARBA00022692"/>
    </source>
</evidence>
<dbReference type="SMART" id="SM00448">
    <property type="entry name" value="REC"/>
    <property type="match status" value="3"/>
</dbReference>
<dbReference type="InterPro" id="IPR011006">
    <property type="entry name" value="CheY-like_superfamily"/>
</dbReference>
<feature type="domain" description="PAS" evidence="20">
    <location>
        <begin position="139"/>
        <end position="212"/>
    </location>
</feature>
<keyword evidence="12" id="KW-0902">Two-component regulatory system</keyword>
<dbReference type="InterPro" id="IPR008207">
    <property type="entry name" value="Sig_transdc_His_kin_Hpt_dom"/>
</dbReference>
<dbReference type="OrthoDB" id="6192248at2"/>
<feature type="domain" description="Histidine kinase" evidence="18">
    <location>
        <begin position="716"/>
        <end position="937"/>
    </location>
</feature>
<evidence type="ECO:0000256" key="6">
    <source>
        <dbReference type="ARBA" id="ARBA00022679"/>
    </source>
</evidence>
<evidence type="ECO:0000256" key="17">
    <source>
        <dbReference type="PROSITE-ProRule" id="PRU00169"/>
    </source>
</evidence>
<dbReference type="SUPFAM" id="SSF55874">
    <property type="entry name" value="ATPase domain of HSP90 chaperone/DNA topoisomerase II/histidine kinase"/>
    <property type="match status" value="1"/>
</dbReference>
<feature type="domain" description="Response regulatory" evidence="19">
    <location>
        <begin position="956"/>
        <end position="1078"/>
    </location>
</feature>
<dbReference type="GO" id="GO:0005524">
    <property type="term" value="F:ATP binding"/>
    <property type="evidence" value="ECO:0007669"/>
    <property type="project" value="UniProtKB-KW"/>
</dbReference>
<dbReference type="InterPro" id="IPR001789">
    <property type="entry name" value="Sig_transdc_resp-reg_receiver"/>
</dbReference>
<dbReference type="SMART" id="SM00065">
    <property type="entry name" value="GAF"/>
    <property type="match status" value="1"/>
</dbReference>
<feature type="modified residue" description="4-aspartylphosphate" evidence="17">
    <location>
        <position position="1154"/>
    </location>
</feature>
<dbReference type="Gene3D" id="3.30.565.10">
    <property type="entry name" value="Histidine kinase-like ATPase, C-terminal domain"/>
    <property type="match status" value="1"/>
</dbReference>
<dbReference type="SUPFAM" id="SSF55785">
    <property type="entry name" value="PYP-like sensor domain (PAS domain)"/>
    <property type="match status" value="3"/>
</dbReference>
<feature type="domain" description="PAC" evidence="21">
    <location>
        <begin position="210"/>
        <end position="262"/>
    </location>
</feature>
<protein>
    <recommendedName>
        <fullName evidence="15">Sensory/regulatory protein RpfC</fullName>
        <ecNumber evidence="3">2.7.13.3</ecNumber>
    </recommendedName>
</protein>
<dbReference type="Proteomes" id="UP000323824">
    <property type="component" value="Chromosome"/>
</dbReference>
<dbReference type="Pfam" id="PF13426">
    <property type="entry name" value="PAS_9"/>
    <property type="match status" value="1"/>
</dbReference>
<dbReference type="CDD" id="cd00082">
    <property type="entry name" value="HisKA"/>
    <property type="match status" value="1"/>
</dbReference>
<proteinExistence type="predicted"/>
<dbReference type="CDD" id="cd00156">
    <property type="entry name" value="REC"/>
    <property type="match status" value="1"/>
</dbReference>
<evidence type="ECO:0000256" key="16">
    <source>
        <dbReference type="PROSITE-ProRule" id="PRU00110"/>
    </source>
</evidence>
<feature type="domain" description="PAS" evidence="20">
    <location>
        <begin position="400"/>
        <end position="445"/>
    </location>
</feature>
<dbReference type="KEGG" id="sper:EW093_03345"/>
<name>A0A5C1Q8F7_9SPIO</name>
<comment type="subcellular location">
    <subcellularLocation>
        <location evidence="2">Cell membrane</location>
        <topology evidence="2">Multi-pass membrane protein</topology>
    </subcellularLocation>
</comment>
<evidence type="ECO:0000259" key="22">
    <source>
        <dbReference type="PROSITE" id="PS50894"/>
    </source>
</evidence>
<sequence>MHSNNLIVVIDKNSRLSKALKKILEPEDFYLLSVKDTAQGISSIKYNTPQLLIFVINHTMDDSLKSFMDIKNSCQVSIPSIFVGKHNDENMYKILKIGMVDYISEPIVKSEVIFRVNKATNELKKNKSLESYNLLLEKKCARYEDINENIADLIWETDKNGNLNYISENIVDILGYEPHELLGKPPYETLEQSSIPEYKRKLNTLQSMIKDYENWHKHKNGNFICLQTSITPIYDKDETIIGYRGFNNDVTEKKSAQNKLIKLNEKLEESVYLRTRELEEEKSFIDHIINNLPGIFYTFDNKGDIQRSNKSFQNLLGLNEGSIKKVDLLTNHIDRDNSSDMDIFEKLKGIGNNSLEADIRSKDGTLIPFLFTGSKVDINDQTYTVGFGIDLTEKYRTNIQLKRLSEAVEQSPVSIIIADTDAQIIYINQEFSKVSGYSQEDVIGKKPSILQSGIMGDQFYRELWNTILSGETWKGEIYNKKKDGSIYCEATTITPILDDRGVISNFVAIKDDITRRKIREKELKDKSVRYEQHSLYLSKLTQNDDLVNQSIENTYDKISQYAVLGLNISRSSIWLFNSDKTELSCYSEYGETNGQSLVGSVLKVTDFPIYFETILKCKSLVVYDAFSDERTTELINNYLVDNDVKSLLDIPIWVRGDIWGVLCNENSTTKEWKNDEKSYGKSLSNFISLTVEANDRVLAQHKAEEATRAKSDFIANMSHEIRTPMNAIVGLLHLLTKTDLNEKQENYIKKINIASTNLLDIINDILDFSKIEAGKLDIYNIDFNLDEVVDNIFNMFQEKASQKSLDLQVKVDELVPRFLNGDPLRISQILTNLVSNAIKFTEQGKIIIKCSLDNMLETDILLKFDIIDTGIGLTEEQSKKMFKSFSQADTSTTRKYGGTGLGLSISKKLSKLMDGDISVNSKPEEGSTFSFTCRCNIVGTQPFDLFDIPKEFKNTNILLASSDDELVTTLSYLLMEYDFKVNSVKSGYDAIEAYNSNKKEKSKRYSIIFVDLKLTELNGLDTIKKIKNLDDKHSSKTILICDFNRPDIINEYTRVGVDSILLKPITRSAVDDTLYTIMEINSPPNTESNSIESTKNRLEFDNRMDILLVEDNEINQQVIVEILNQDGVFIDVACNGLEAIKMAKEKRYNIILMDLQMPELDGISATKIIRELYSEVELPIIALTGNAVSSVEDEVLKCGMNDYITKPINFDNMFVKINKWVSNLQITPIDKSSLEIPNIKHLDCHEGIARINNDVKSYLSIISRFRENNAGIFNEINSFYSIGDYESCCEVIHKLKGIAGNISANEIYSICIKIENAYNNEDNNLCSNLISSLGEAINALFNSIDNFFEVNKEYKIKEKVGKTQIDAYNLKNELEVIKGYISSNNIQSVKLLEDLIIKVEDDSLEKKLKDVLKHIKNFDFEKSLEIIIEIEGE</sequence>
<evidence type="ECO:0000256" key="14">
    <source>
        <dbReference type="ARBA" id="ARBA00064003"/>
    </source>
</evidence>
<feature type="domain" description="Response regulatory" evidence="19">
    <location>
        <begin position="1105"/>
        <end position="1221"/>
    </location>
</feature>
<dbReference type="PRINTS" id="PR00344">
    <property type="entry name" value="BCTRLSENSOR"/>
</dbReference>
<evidence type="ECO:0000313" key="23">
    <source>
        <dbReference type="EMBL" id="QEN03771.1"/>
    </source>
</evidence>
<dbReference type="CDD" id="cd17546">
    <property type="entry name" value="REC_hyHK_CKI1_RcsC-like"/>
    <property type="match status" value="1"/>
</dbReference>
<feature type="domain" description="HPt" evidence="22">
    <location>
        <begin position="1254"/>
        <end position="1354"/>
    </location>
</feature>
<dbReference type="SUPFAM" id="SSF47384">
    <property type="entry name" value="Homodimeric domain of signal transducing histidine kinase"/>
    <property type="match status" value="1"/>
</dbReference>
<dbReference type="InterPro" id="IPR013767">
    <property type="entry name" value="PAS_fold"/>
</dbReference>
<organism evidence="23 24">
    <name type="scientific">Thiospirochaeta perfilievii</name>
    <dbReference type="NCBI Taxonomy" id="252967"/>
    <lineage>
        <taxon>Bacteria</taxon>
        <taxon>Pseudomonadati</taxon>
        <taxon>Spirochaetota</taxon>
        <taxon>Spirochaetia</taxon>
        <taxon>Spirochaetales</taxon>
        <taxon>Spirochaetaceae</taxon>
        <taxon>Thiospirochaeta</taxon>
    </lineage>
</organism>
<dbReference type="Pfam" id="PF01590">
    <property type="entry name" value="GAF"/>
    <property type="match status" value="1"/>
</dbReference>
<dbReference type="EMBL" id="CP035807">
    <property type="protein sequence ID" value="QEN03771.1"/>
    <property type="molecule type" value="Genomic_DNA"/>
</dbReference>
<dbReference type="InterPro" id="IPR003661">
    <property type="entry name" value="HisK_dim/P_dom"/>
</dbReference>
<keyword evidence="6" id="KW-0808">Transferase</keyword>
<dbReference type="PANTHER" id="PTHR45339">
    <property type="entry name" value="HYBRID SIGNAL TRANSDUCTION HISTIDINE KINASE J"/>
    <property type="match status" value="1"/>
</dbReference>
<dbReference type="SUPFAM" id="SSF47226">
    <property type="entry name" value="Histidine-containing phosphotransfer domain, HPT domain"/>
    <property type="match status" value="1"/>
</dbReference>
<keyword evidence="8" id="KW-0547">Nucleotide-binding</keyword>
<dbReference type="GO" id="GO:0005886">
    <property type="term" value="C:plasma membrane"/>
    <property type="evidence" value="ECO:0007669"/>
    <property type="project" value="UniProtKB-SubCell"/>
</dbReference>
<dbReference type="InterPro" id="IPR000700">
    <property type="entry name" value="PAS-assoc_C"/>
</dbReference>
<evidence type="ECO:0000256" key="2">
    <source>
        <dbReference type="ARBA" id="ARBA00004651"/>
    </source>
</evidence>
<gene>
    <name evidence="23" type="ORF">EW093_03345</name>
</gene>
<dbReference type="RefSeq" id="WP_149567029.1">
    <property type="nucleotide sequence ID" value="NZ_CP035807.1"/>
</dbReference>
<accession>A0A5C1Q8F7</accession>
<feature type="domain" description="PAS" evidence="20">
    <location>
        <begin position="281"/>
        <end position="323"/>
    </location>
</feature>
<dbReference type="PANTHER" id="PTHR45339:SF1">
    <property type="entry name" value="HYBRID SIGNAL TRANSDUCTION HISTIDINE KINASE J"/>
    <property type="match status" value="1"/>
</dbReference>
<dbReference type="InterPro" id="IPR003594">
    <property type="entry name" value="HATPase_dom"/>
</dbReference>
<dbReference type="NCBIfam" id="TIGR00229">
    <property type="entry name" value="sensory_box"/>
    <property type="match status" value="3"/>
</dbReference>
<keyword evidence="5 17" id="KW-0597">Phosphoprotein</keyword>
<keyword evidence="7" id="KW-0812">Transmembrane</keyword>
<dbReference type="Pfam" id="PF00512">
    <property type="entry name" value="HisKA"/>
    <property type="match status" value="1"/>
</dbReference>
<evidence type="ECO:0000259" key="19">
    <source>
        <dbReference type="PROSITE" id="PS50110"/>
    </source>
</evidence>
<dbReference type="Gene3D" id="3.30.450.20">
    <property type="entry name" value="PAS domain"/>
    <property type="match status" value="3"/>
</dbReference>
<reference evidence="23 24" key="2">
    <citation type="submission" date="2019-09" db="EMBL/GenBank/DDBJ databases">
        <title>Complete Genome Sequence and Methylome Analysis of free living Spirochaetas.</title>
        <authorList>
            <person name="Leshcheva N."/>
            <person name="Mikheeva N."/>
        </authorList>
    </citation>
    <scope>NUCLEOTIDE SEQUENCE [LARGE SCALE GENOMIC DNA]</scope>
    <source>
        <strain evidence="23 24">P</strain>
    </source>
</reference>
<dbReference type="FunFam" id="1.10.287.130:FF:000002">
    <property type="entry name" value="Two-component osmosensing histidine kinase"/>
    <property type="match status" value="1"/>
</dbReference>
<dbReference type="SUPFAM" id="SSF55781">
    <property type="entry name" value="GAF domain-like"/>
    <property type="match status" value="1"/>
</dbReference>
<keyword evidence="13" id="KW-0472">Membrane</keyword>
<dbReference type="InterPro" id="IPR003018">
    <property type="entry name" value="GAF"/>
</dbReference>
<dbReference type="InterPro" id="IPR036641">
    <property type="entry name" value="HPT_dom_sf"/>
</dbReference>
<comment type="catalytic activity">
    <reaction evidence="1">
        <text>ATP + protein L-histidine = ADP + protein N-phospho-L-histidine.</text>
        <dbReference type="EC" id="2.7.13.3"/>
    </reaction>
</comment>
<evidence type="ECO:0000259" key="20">
    <source>
        <dbReference type="PROSITE" id="PS50112"/>
    </source>
</evidence>
<dbReference type="PROSITE" id="PS50110">
    <property type="entry name" value="RESPONSE_REGULATORY"/>
    <property type="match status" value="3"/>
</dbReference>
<feature type="modified residue" description="Phosphohistidine" evidence="16">
    <location>
        <position position="1293"/>
    </location>
</feature>
<dbReference type="InterPro" id="IPR004358">
    <property type="entry name" value="Sig_transdc_His_kin-like_C"/>
</dbReference>
<dbReference type="InterPro" id="IPR029016">
    <property type="entry name" value="GAF-like_dom_sf"/>
</dbReference>
<dbReference type="SMART" id="SM00091">
    <property type="entry name" value="PAS"/>
    <property type="match status" value="3"/>
</dbReference>
<feature type="modified residue" description="4-aspartylphosphate" evidence="17">
    <location>
        <position position="1011"/>
    </location>
</feature>
<feature type="domain" description="Response regulatory" evidence="19">
    <location>
        <begin position="6"/>
        <end position="120"/>
    </location>
</feature>
<dbReference type="Pfam" id="PF00989">
    <property type="entry name" value="PAS"/>
    <property type="match status" value="2"/>
</dbReference>
<dbReference type="PROSITE" id="PS50109">
    <property type="entry name" value="HIS_KIN"/>
    <property type="match status" value="1"/>
</dbReference>
<dbReference type="InterPro" id="IPR036890">
    <property type="entry name" value="HATPase_C_sf"/>
</dbReference>
<feature type="domain" description="PAC" evidence="21">
    <location>
        <begin position="471"/>
        <end position="525"/>
    </location>
</feature>
<dbReference type="InterPro" id="IPR005467">
    <property type="entry name" value="His_kinase_dom"/>
</dbReference>
<dbReference type="PROSITE" id="PS50112">
    <property type="entry name" value="PAS"/>
    <property type="match status" value="3"/>
</dbReference>
<dbReference type="PROSITE" id="PS50113">
    <property type="entry name" value="PAC"/>
    <property type="match status" value="2"/>
</dbReference>
<evidence type="ECO:0000256" key="10">
    <source>
        <dbReference type="ARBA" id="ARBA00022840"/>
    </source>
</evidence>
<dbReference type="Pfam" id="PF02518">
    <property type="entry name" value="HATPase_c"/>
    <property type="match status" value="1"/>
</dbReference>
<evidence type="ECO:0000256" key="11">
    <source>
        <dbReference type="ARBA" id="ARBA00022989"/>
    </source>
</evidence>
<dbReference type="Gene3D" id="1.20.120.160">
    <property type="entry name" value="HPT domain"/>
    <property type="match status" value="1"/>
</dbReference>
<dbReference type="PROSITE" id="PS50894">
    <property type="entry name" value="HPT"/>
    <property type="match status" value="1"/>
</dbReference>
<dbReference type="Gene3D" id="1.10.287.130">
    <property type="match status" value="1"/>
</dbReference>
<evidence type="ECO:0000256" key="3">
    <source>
        <dbReference type="ARBA" id="ARBA00012438"/>
    </source>
</evidence>
<keyword evidence="4" id="KW-1003">Cell membrane</keyword>
<evidence type="ECO:0000256" key="12">
    <source>
        <dbReference type="ARBA" id="ARBA00023012"/>
    </source>
</evidence>
<dbReference type="GO" id="GO:0000155">
    <property type="term" value="F:phosphorelay sensor kinase activity"/>
    <property type="evidence" value="ECO:0007669"/>
    <property type="project" value="InterPro"/>
</dbReference>
<comment type="caution">
    <text evidence="17">Lacks conserved residue(s) required for the propagation of feature annotation.</text>
</comment>
<dbReference type="SMART" id="SM00086">
    <property type="entry name" value="PAC"/>
    <property type="match status" value="3"/>
</dbReference>
<dbReference type="InterPro" id="IPR036097">
    <property type="entry name" value="HisK_dim/P_sf"/>
</dbReference>
<evidence type="ECO:0000259" key="21">
    <source>
        <dbReference type="PROSITE" id="PS50113"/>
    </source>
</evidence>
<dbReference type="CDD" id="cd00130">
    <property type="entry name" value="PAS"/>
    <property type="match status" value="2"/>
</dbReference>
<evidence type="ECO:0000256" key="8">
    <source>
        <dbReference type="ARBA" id="ARBA00022741"/>
    </source>
</evidence>
<evidence type="ECO:0000256" key="9">
    <source>
        <dbReference type="ARBA" id="ARBA00022777"/>
    </source>
</evidence>
<keyword evidence="10" id="KW-0067">ATP-binding</keyword>
<evidence type="ECO:0000256" key="1">
    <source>
        <dbReference type="ARBA" id="ARBA00000085"/>
    </source>
</evidence>
<evidence type="ECO:0000256" key="4">
    <source>
        <dbReference type="ARBA" id="ARBA00022475"/>
    </source>
</evidence>
<evidence type="ECO:0000256" key="5">
    <source>
        <dbReference type="ARBA" id="ARBA00022553"/>
    </source>
</evidence>
<keyword evidence="11" id="KW-1133">Transmembrane helix</keyword>
<dbReference type="InterPro" id="IPR001610">
    <property type="entry name" value="PAC"/>
</dbReference>
<evidence type="ECO:0000256" key="13">
    <source>
        <dbReference type="ARBA" id="ARBA00023136"/>
    </source>
</evidence>
<dbReference type="EC" id="2.7.13.3" evidence="3"/>
<dbReference type="Pfam" id="PF00072">
    <property type="entry name" value="Response_reg"/>
    <property type="match status" value="2"/>
</dbReference>